<dbReference type="RefSeq" id="WP_306989495.1">
    <property type="nucleotide sequence ID" value="NZ_JAUSUT010000001.1"/>
</dbReference>
<keyword evidence="2" id="KW-0238">DNA-binding</keyword>
<dbReference type="InterPro" id="IPR018060">
    <property type="entry name" value="HTH_AraC"/>
</dbReference>
<dbReference type="SMART" id="SM00342">
    <property type="entry name" value="HTH_ARAC"/>
    <property type="match status" value="1"/>
</dbReference>
<protein>
    <submittedName>
        <fullName evidence="5">AraC-like DNA-binding protein</fullName>
    </submittedName>
</protein>
<keyword evidence="6" id="KW-1185">Reference proteome</keyword>
<dbReference type="EMBL" id="JAUSUT010000001">
    <property type="protein sequence ID" value="MDQ0377268.1"/>
    <property type="molecule type" value="Genomic_DNA"/>
</dbReference>
<gene>
    <name evidence="5" type="ORF">FB470_001262</name>
</gene>
<sequence>MREAVLSAARFITTRAHEPIALGDVADHVGYSPFHLARTFEREMGIPPGQFLTAHRFQRAKQLLLHTDERIIDICNEVGFSAVGTFTTRFTAAVGTTPVEFRRLPDVLTASPPRPVSVPDGDHDGGAVTGTVRLSPAALAALGPNPAVYVGLFPRRAARGFPVSGTLLAEPGCFLLTGVPPGTYWVLSSAVPTRDGPQAQLIPGRSVLGACPRAVRVTPETPVHHRDVDLDVGAEWSQPVLIALPALTSAGAQERRRQR</sequence>
<feature type="domain" description="HTH araC/xylS-type" evidence="4">
    <location>
        <begin position="6"/>
        <end position="104"/>
    </location>
</feature>
<dbReference type="InterPro" id="IPR050204">
    <property type="entry name" value="AraC_XylS_family_regulators"/>
</dbReference>
<dbReference type="Pfam" id="PF12833">
    <property type="entry name" value="HTH_18"/>
    <property type="match status" value="1"/>
</dbReference>
<organism evidence="5 6">
    <name type="scientific">Amycolatopsis thermophila</name>
    <dbReference type="NCBI Taxonomy" id="206084"/>
    <lineage>
        <taxon>Bacteria</taxon>
        <taxon>Bacillati</taxon>
        <taxon>Actinomycetota</taxon>
        <taxon>Actinomycetes</taxon>
        <taxon>Pseudonocardiales</taxon>
        <taxon>Pseudonocardiaceae</taxon>
        <taxon>Amycolatopsis</taxon>
    </lineage>
</organism>
<keyword evidence="1" id="KW-0805">Transcription regulation</keyword>
<evidence type="ECO:0000256" key="1">
    <source>
        <dbReference type="ARBA" id="ARBA00023015"/>
    </source>
</evidence>
<reference evidence="5 6" key="1">
    <citation type="submission" date="2023-07" db="EMBL/GenBank/DDBJ databases">
        <title>Sequencing the genomes of 1000 actinobacteria strains.</title>
        <authorList>
            <person name="Klenk H.-P."/>
        </authorList>
    </citation>
    <scope>NUCLEOTIDE SEQUENCE [LARGE SCALE GENOMIC DNA]</scope>
    <source>
        <strain evidence="5 6">DSM 45805</strain>
    </source>
</reference>
<accession>A0ABU0EPP8</accession>
<dbReference type="Gene3D" id="1.10.10.60">
    <property type="entry name" value="Homeodomain-like"/>
    <property type="match status" value="2"/>
</dbReference>
<name>A0ABU0EPP8_9PSEU</name>
<dbReference type="PROSITE" id="PS01124">
    <property type="entry name" value="HTH_ARAC_FAMILY_2"/>
    <property type="match status" value="1"/>
</dbReference>
<evidence type="ECO:0000256" key="3">
    <source>
        <dbReference type="ARBA" id="ARBA00023163"/>
    </source>
</evidence>
<evidence type="ECO:0000259" key="4">
    <source>
        <dbReference type="PROSITE" id="PS01124"/>
    </source>
</evidence>
<evidence type="ECO:0000313" key="6">
    <source>
        <dbReference type="Proteomes" id="UP001229651"/>
    </source>
</evidence>
<keyword evidence="3" id="KW-0804">Transcription</keyword>
<dbReference type="Proteomes" id="UP001229651">
    <property type="component" value="Unassembled WGS sequence"/>
</dbReference>
<proteinExistence type="predicted"/>
<comment type="caution">
    <text evidence="5">The sequence shown here is derived from an EMBL/GenBank/DDBJ whole genome shotgun (WGS) entry which is preliminary data.</text>
</comment>
<dbReference type="PANTHER" id="PTHR46796">
    <property type="entry name" value="HTH-TYPE TRANSCRIPTIONAL ACTIVATOR RHAS-RELATED"/>
    <property type="match status" value="1"/>
</dbReference>
<evidence type="ECO:0000256" key="2">
    <source>
        <dbReference type="ARBA" id="ARBA00023125"/>
    </source>
</evidence>
<evidence type="ECO:0000313" key="5">
    <source>
        <dbReference type="EMBL" id="MDQ0377268.1"/>
    </source>
</evidence>
<dbReference type="SUPFAM" id="SSF46689">
    <property type="entry name" value="Homeodomain-like"/>
    <property type="match status" value="2"/>
</dbReference>
<dbReference type="InterPro" id="IPR009057">
    <property type="entry name" value="Homeodomain-like_sf"/>
</dbReference>